<evidence type="ECO:0000313" key="5">
    <source>
        <dbReference type="Proteomes" id="UP000289792"/>
    </source>
</evidence>
<dbReference type="AlphaFoldDB" id="A0A4Q0XET2"/>
<organism evidence="4 5">
    <name type="scientific">Gelidibacter gilvus</name>
    <dbReference type="NCBI Taxonomy" id="59602"/>
    <lineage>
        <taxon>Bacteria</taxon>
        <taxon>Pseudomonadati</taxon>
        <taxon>Bacteroidota</taxon>
        <taxon>Flavobacteriia</taxon>
        <taxon>Flavobacteriales</taxon>
        <taxon>Flavobacteriaceae</taxon>
        <taxon>Gelidibacter</taxon>
    </lineage>
</organism>
<feature type="signal peptide" evidence="2">
    <location>
        <begin position="1"/>
        <end position="21"/>
    </location>
</feature>
<evidence type="ECO:0000256" key="1">
    <source>
        <dbReference type="ARBA" id="ARBA00022729"/>
    </source>
</evidence>
<proteinExistence type="predicted"/>
<feature type="domain" description="Secretion system C-terminal sorting" evidence="3">
    <location>
        <begin position="463"/>
        <end position="527"/>
    </location>
</feature>
<dbReference type="NCBIfam" id="TIGR04183">
    <property type="entry name" value="Por_Secre_tail"/>
    <property type="match status" value="1"/>
</dbReference>
<dbReference type="OrthoDB" id="975384at2"/>
<comment type="caution">
    <text evidence="4">The sequence shown here is derived from an EMBL/GenBank/DDBJ whole genome shotgun (WGS) entry which is preliminary data.</text>
</comment>
<keyword evidence="1 2" id="KW-0732">Signal</keyword>
<sequence>MNKKLLLSCALLFEICFTSSAQSLEKTITVNAGTSVLVAYGTTLNAPNIDLKSTSDKYACLLLHGELATNTVVNYDRYVNVVGTSGVNGGNDLISLPVKETGDVTFEEFLNYSPNGEMVKNSDILPHSPKTPTTYAFGPYSNSAHVYVNYDVNTNGTTQLKRGIGYRAASKSGQTVRFTGKVSSNTETVEITANGKNYWNLIGNPYPTYIDSQAFLNKNGEFLDPNATAIYGYNSGKAPSVGTIGNFTIINNLTNSTVNIAPGQGFFIAKNRSSSTNQISFTTAMRTLTGTDDFILGRQPSPHQMLRIQAGDKTDNFATEIYFHENSTLGLDPGYDAEIFSGTSSNLMLFSHLVENNLGRNMAIQSLGLADLNDVIIPLGLKVAQGRQVTFNIQSSTLPVETQVYLEDKAANTFTLLNTNNYTFTPDAAISGSGRFFLRIGNTTLSTIDIDSSSIRLYVNDQTIYINGQLLADTKISIYDIQGRLVLTSNLNEGSERNTIKTTNLNSGIYVVKLDNEKQSQTKKVIIK</sequence>
<feature type="chain" id="PRO_5020880203" evidence="2">
    <location>
        <begin position="22"/>
        <end position="528"/>
    </location>
</feature>
<dbReference type="InterPro" id="IPR026444">
    <property type="entry name" value="Secre_tail"/>
</dbReference>
<evidence type="ECO:0000313" key="4">
    <source>
        <dbReference type="EMBL" id="RXJ44425.1"/>
    </source>
</evidence>
<dbReference type="RefSeq" id="WP_129018896.1">
    <property type="nucleotide sequence ID" value="NZ_SDDZ01000018.1"/>
</dbReference>
<dbReference type="Pfam" id="PF18962">
    <property type="entry name" value="Por_Secre_tail"/>
    <property type="match status" value="1"/>
</dbReference>
<dbReference type="EMBL" id="SDDZ01000018">
    <property type="protein sequence ID" value="RXJ44425.1"/>
    <property type="molecule type" value="Genomic_DNA"/>
</dbReference>
<gene>
    <name evidence="4" type="ORF">ESZ48_18025</name>
</gene>
<name>A0A4Q0XET2_9FLAO</name>
<dbReference type="Proteomes" id="UP000289792">
    <property type="component" value="Unassembled WGS sequence"/>
</dbReference>
<protein>
    <submittedName>
        <fullName evidence="4">T9SS type A sorting domain-containing protein</fullName>
    </submittedName>
</protein>
<evidence type="ECO:0000256" key="2">
    <source>
        <dbReference type="SAM" id="SignalP"/>
    </source>
</evidence>
<accession>A0A4Q0XET2</accession>
<evidence type="ECO:0000259" key="3">
    <source>
        <dbReference type="Pfam" id="PF18962"/>
    </source>
</evidence>
<keyword evidence="5" id="KW-1185">Reference proteome</keyword>
<reference evidence="4 5" key="1">
    <citation type="submission" date="2019-01" db="EMBL/GenBank/DDBJ databases">
        <title>Genome sequence of the Antarctic species Gelidibacter gilvus ACAM 158(T).</title>
        <authorList>
            <person name="Bowman J.P."/>
        </authorList>
    </citation>
    <scope>NUCLEOTIDE SEQUENCE [LARGE SCALE GENOMIC DNA]</scope>
    <source>
        <strain evidence="4 5">IC158</strain>
    </source>
</reference>